<dbReference type="Proteomes" id="UP000031599">
    <property type="component" value="Unassembled WGS sequence"/>
</dbReference>
<sequence>MLYGIIRAHVLGVSNTTAEGLNGVIQEIKYDARGFRNRERFRRTILFHRGGLDLLPDLVC</sequence>
<dbReference type="Pfam" id="PF01610">
    <property type="entry name" value="DDE_Tnp_ISL3"/>
    <property type="match status" value="1"/>
</dbReference>
<dbReference type="AlphaFoldDB" id="A0A0C2D5B0"/>
<dbReference type="EMBL" id="JMCC02000059">
    <property type="protein sequence ID" value="KIG15197.1"/>
    <property type="molecule type" value="Genomic_DNA"/>
</dbReference>
<reference evidence="2 3" key="1">
    <citation type="submission" date="2014-12" db="EMBL/GenBank/DDBJ databases">
        <title>Genome assembly of Enhygromyxa salina DSM 15201.</title>
        <authorList>
            <person name="Sharma G."/>
            <person name="Subramanian S."/>
        </authorList>
    </citation>
    <scope>NUCLEOTIDE SEQUENCE [LARGE SCALE GENOMIC DNA]</scope>
    <source>
        <strain evidence="2 3">DSM 15201</strain>
    </source>
</reference>
<dbReference type="RefSeq" id="WP_052552268.1">
    <property type="nucleotide sequence ID" value="NZ_JMCC02000059.1"/>
</dbReference>
<evidence type="ECO:0000259" key="1">
    <source>
        <dbReference type="Pfam" id="PF01610"/>
    </source>
</evidence>
<comment type="caution">
    <text evidence="2">The sequence shown here is derived from an EMBL/GenBank/DDBJ whole genome shotgun (WGS) entry which is preliminary data.</text>
</comment>
<accession>A0A0C2D5B0</accession>
<dbReference type="InterPro" id="IPR002560">
    <property type="entry name" value="Transposase_DDE"/>
</dbReference>
<gene>
    <name evidence="2" type="ORF">DB30_05897</name>
</gene>
<evidence type="ECO:0000313" key="2">
    <source>
        <dbReference type="EMBL" id="KIG15197.1"/>
    </source>
</evidence>
<name>A0A0C2D5B0_9BACT</name>
<protein>
    <recommendedName>
        <fullName evidence="1">Transposase IS204/IS1001/IS1096/IS1165 DDE domain-containing protein</fullName>
    </recommendedName>
</protein>
<proteinExistence type="predicted"/>
<organism evidence="2 3">
    <name type="scientific">Enhygromyxa salina</name>
    <dbReference type="NCBI Taxonomy" id="215803"/>
    <lineage>
        <taxon>Bacteria</taxon>
        <taxon>Pseudomonadati</taxon>
        <taxon>Myxococcota</taxon>
        <taxon>Polyangia</taxon>
        <taxon>Nannocystales</taxon>
        <taxon>Nannocystaceae</taxon>
        <taxon>Enhygromyxa</taxon>
    </lineage>
</organism>
<feature type="domain" description="Transposase IS204/IS1001/IS1096/IS1165 DDE" evidence="1">
    <location>
        <begin position="4"/>
        <end position="44"/>
    </location>
</feature>
<evidence type="ECO:0000313" key="3">
    <source>
        <dbReference type="Proteomes" id="UP000031599"/>
    </source>
</evidence>